<proteinExistence type="inferred from homology"/>
<organism evidence="12 13">
    <name type="scientific">Alkalibacter saccharofermentans DSM 14828</name>
    <dbReference type="NCBI Taxonomy" id="1120975"/>
    <lineage>
        <taxon>Bacteria</taxon>
        <taxon>Bacillati</taxon>
        <taxon>Bacillota</taxon>
        <taxon>Clostridia</taxon>
        <taxon>Eubacteriales</taxon>
        <taxon>Eubacteriaceae</taxon>
        <taxon>Alkalibacter</taxon>
    </lineage>
</organism>
<dbReference type="STRING" id="1120975.SAMN02746064_01703"/>
<feature type="transmembrane region" description="Helical" evidence="10">
    <location>
        <begin position="357"/>
        <end position="375"/>
    </location>
</feature>
<keyword evidence="3 10" id="KW-0813">Transport</keyword>
<comment type="function">
    <text evidence="10">The central subunit of the protein translocation channel SecYEG. Consists of two halves formed by TMs 1-5 and 6-10. These two domains form a lateral gate at the front which open onto the bilayer between TMs 2 and 7, and are clamped together by SecE at the back. The channel is closed by both a pore ring composed of hydrophobic SecY resides and a short helix (helix 2A) on the extracellular side of the membrane which forms a plug. The plug probably moves laterally to allow the channel to open. The ring and the pore may move independently.</text>
</comment>
<feature type="transmembrane region" description="Helical" evidence="10">
    <location>
        <begin position="261"/>
        <end position="281"/>
    </location>
</feature>
<protein>
    <recommendedName>
        <fullName evidence="9 10">Protein translocase subunit SecY</fullName>
    </recommendedName>
</protein>
<feature type="transmembrane region" description="Helical" evidence="10">
    <location>
        <begin position="202"/>
        <end position="224"/>
    </location>
</feature>
<evidence type="ECO:0000256" key="8">
    <source>
        <dbReference type="ARBA" id="ARBA00023136"/>
    </source>
</evidence>
<evidence type="ECO:0000313" key="12">
    <source>
        <dbReference type="EMBL" id="SHF02184.1"/>
    </source>
</evidence>
<dbReference type="Proteomes" id="UP000184251">
    <property type="component" value="Unassembled WGS sequence"/>
</dbReference>
<feature type="transmembrane region" description="Helical" evidence="10">
    <location>
        <begin position="293"/>
        <end position="316"/>
    </location>
</feature>
<dbReference type="InterPro" id="IPR030659">
    <property type="entry name" value="SecY_CS"/>
</dbReference>
<evidence type="ECO:0000256" key="7">
    <source>
        <dbReference type="ARBA" id="ARBA00023010"/>
    </source>
</evidence>
<dbReference type="FunFam" id="1.10.3370.10:FF:000001">
    <property type="entry name" value="Preprotein translocase subunit SecY"/>
    <property type="match status" value="1"/>
</dbReference>
<comment type="subcellular location">
    <subcellularLocation>
        <location evidence="10">Cell membrane</location>
        <topology evidence="10">Multi-pass membrane protein</topology>
    </subcellularLocation>
    <subcellularLocation>
        <location evidence="1">Membrane</location>
        <topology evidence="1">Multi-pass membrane protein</topology>
    </subcellularLocation>
</comment>
<keyword evidence="4 10" id="KW-0812">Transmembrane</keyword>
<keyword evidence="5 10" id="KW-0653">Protein transport</keyword>
<accession>A0A1M4Y8Q8</accession>
<evidence type="ECO:0000256" key="1">
    <source>
        <dbReference type="ARBA" id="ARBA00004141"/>
    </source>
</evidence>
<comment type="subunit">
    <text evidence="10">Component of the Sec protein translocase complex. Heterotrimer consisting of SecY, SecE and SecG subunits. The heterotrimers can form oligomers, although 1 heterotrimer is thought to be able to translocate proteins. Interacts with the ribosome. Interacts with SecDF, and other proteins may be involved. Interacts with SecA.</text>
</comment>
<sequence>MLSTLRDAWRIPDLRKKIIFTLLMLFIYRLGSFISVPYIDTAILAQYIQDGGMLGFYDIFAGGNFSNFTIFAMSITPYINASIIMNLLTFAIPALERLSKEGEDGRKKLAQYTRYLTVVLALVQALGMTLTFQQIMTERTWFTITLAILTVTAGTAFLMWLGEQITENGIGNGISLIIFVSIISRLPFALKGLWEYVQVGTLNIFSLVLFFLFALLVIVFVIAVQEGQRRIPVQYSKRVVGRKMYGGQSTHIPLKVNMSGVIPVIFASSITMFPATLANFFPNSGVANWIVRYFGWGTTVTTILYISLIIAFTFFYTAITFNPIDIANNLKKNGGFIPGIRPGRPTTDYINKSVTKLTLFGGIFLAAVATVPIILGNVMNVNLQFGGTSLLIVVGVAIESIKQLESQMMMRHYNGFLK</sequence>
<dbReference type="PROSITE" id="PS00756">
    <property type="entry name" value="SECY_2"/>
    <property type="match status" value="1"/>
</dbReference>
<feature type="transmembrane region" description="Helical" evidence="10">
    <location>
        <begin position="381"/>
        <end position="401"/>
    </location>
</feature>
<dbReference type="SUPFAM" id="SSF103491">
    <property type="entry name" value="Preprotein translocase SecY subunit"/>
    <property type="match status" value="1"/>
</dbReference>
<comment type="similarity">
    <text evidence="2 10 11">Belongs to the SecY/SEC61-alpha family.</text>
</comment>
<keyword evidence="8 10" id="KW-0472">Membrane</keyword>
<dbReference type="GO" id="GO:0005886">
    <property type="term" value="C:plasma membrane"/>
    <property type="evidence" value="ECO:0007669"/>
    <property type="project" value="UniProtKB-SubCell"/>
</dbReference>
<dbReference type="GO" id="GO:0006605">
    <property type="term" value="P:protein targeting"/>
    <property type="evidence" value="ECO:0007669"/>
    <property type="project" value="UniProtKB-UniRule"/>
</dbReference>
<keyword evidence="13" id="KW-1185">Reference proteome</keyword>
<evidence type="ECO:0000256" key="5">
    <source>
        <dbReference type="ARBA" id="ARBA00022927"/>
    </source>
</evidence>
<dbReference type="InterPro" id="IPR002208">
    <property type="entry name" value="SecY/SEC61-alpha"/>
</dbReference>
<feature type="transmembrane region" description="Helical" evidence="10">
    <location>
        <begin position="141"/>
        <end position="161"/>
    </location>
</feature>
<dbReference type="InterPro" id="IPR026593">
    <property type="entry name" value="SecY"/>
</dbReference>
<feature type="transmembrane region" description="Helical" evidence="10">
    <location>
        <begin position="173"/>
        <end position="190"/>
    </location>
</feature>
<evidence type="ECO:0000256" key="9">
    <source>
        <dbReference type="ARBA" id="ARBA00039733"/>
    </source>
</evidence>
<dbReference type="OrthoDB" id="9809248at2"/>
<keyword evidence="7 10" id="KW-0811">Translocation</keyword>
<dbReference type="AlphaFoldDB" id="A0A1M4Y8Q8"/>
<evidence type="ECO:0000256" key="6">
    <source>
        <dbReference type="ARBA" id="ARBA00022989"/>
    </source>
</evidence>
<dbReference type="InterPro" id="IPR023201">
    <property type="entry name" value="SecY_dom_sf"/>
</dbReference>
<evidence type="ECO:0000256" key="3">
    <source>
        <dbReference type="ARBA" id="ARBA00022448"/>
    </source>
</evidence>
<evidence type="ECO:0000256" key="10">
    <source>
        <dbReference type="HAMAP-Rule" id="MF_01465"/>
    </source>
</evidence>
<keyword evidence="10" id="KW-1003">Cell membrane</keyword>
<gene>
    <name evidence="10" type="primary">secY</name>
    <name evidence="12" type="ORF">SAMN02746064_01703</name>
</gene>
<dbReference type="GO" id="GO:0043952">
    <property type="term" value="P:protein transport by the Sec complex"/>
    <property type="evidence" value="ECO:0007669"/>
    <property type="project" value="UniProtKB-UniRule"/>
</dbReference>
<feature type="transmembrane region" description="Helical" evidence="10">
    <location>
        <begin position="20"/>
        <end position="48"/>
    </location>
</feature>
<keyword evidence="6 10" id="KW-1133">Transmembrane helix</keyword>
<dbReference type="EMBL" id="FQTU01000012">
    <property type="protein sequence ID" value="SHF02184.1"/>
    <property type="molecule type" value="Genomic_DNA"/>
</dbReference>
<dbReference type="PRINTS" id="PR00303">
    <property type="entry name" value="SECYTRNLCASE"/>
</dbReference>
<evidence type="ECO:0000256" key="2">
    <source>
        <dbReference type="ARBA" id="ARBA00005751"/>
    </source>
</evidence>
<dbReference type="PANTHER" id="PTHR10906">
    <property type="entry name" value="SECY/SEC61-ALPHA FAMILY MEMBER"/>
    <property type="match status" value="1"/>
</dbReference>
<name>A0A1M4Y8Q8_9FIRM</name>
<dbReference type="PIRSF" id="PIRSF004557">
    <property type="entry name" value="SecY"/>
    <property type="match status" value="1"/>
</dbReference>
<feature type="transmembrane region" description="Helical" evidence="10">
    <location>
        <begin position="115"/>
        <end position="135"/>
    </location>
</feature>
<dbReference type="NCBIfam" id="TIGR00967">
    <property type="entry name" value="3a0501s007"/>
    <property type="match status" value="1"/>
</dbReference>
<dbReference type="HAMAP" id="MF_01465">
    <property type="entry name" value="SecY"/>
    <property type="match status" value="1"/>
</dbReference>
<dbReference type="RefSeq" id="WP_073271051.1">
    <property type="nucleotide sequence ID" value="NZ_FQTU01000012.1"/>
</dbReference>
<evidence type="ECO:0000313" key="13">
    <source>
        <dbReference type="Proteomes" id="UP000184251"/>
    </source>
</evidence>
<reference evidence="12 13" key="1">
    <citation type="submission" date="2016-11" db="EMBL/GenBank/DDBJ databases">
        <authorList>
            <person name="Jaros S."/>
            <person name="Januszkiewicz K."/>
            <person name="Wedrychowicz H."/>
        </authorList>
    </citation>
    <scope>NUCLEOTIDE SEQUENCE [LARGE SCALE GENOMIC DNA]</scope>
    <source>
        <strain evidence="12 13">DSM 14828</strain>
    </source>
</reference>
<evidence type="ECO:0000256" key="11">
    <source>
        <dbReference type="RuleBase" id="RU004349"/>
    </source>
</evidence>
<dbReference type="Pfam" id="PF00344">
    <property type="entry name" value="SecY"/>
    <property type="match status" value="1"/>
</dbReference>
<dbReference type="GO" id="GO:0065002">
    <property type="term" value="P:intracellular protein transmembrane transport"/>
    <property type="evidence" value="ECO:0007669"/>
    <property type="project" value="UniProtKB-UniRule"/>
</dbReference>
<evidence type="ECO:0000256" key="4">
    <source>
        <dbReference type="ARBA" id="ARBA00022692"/>
    </source>
</evidence>
<dbReference type="Gene3D" id="1.10.3370.10">
    <property type="entry name" value="SecY subunit domain"/>
    <property type="match status" value="1"/>
</dbReference>
<feature type="transmembrane region" description="Helical" evidence="10">
    <location>
        <begin position="68"/>
        <end position="95"/>
    </location>
</feature>